<feature type="domain" description="TH1" evidence="10">
    <location>
        <begin position="1067"/>
        <end position="1261"/>
    </location>
</feature>
<feature type="coiled-coil region" evidence="7">
    <location>
        <begin position="676"/>
        <end position="703"/>
    </location>
</feature>
<feature type="binding site" evidence="6">
    <location>
        <begin position="217"/>
        <end position="224"/>
    </location>
    <ligand>
        <name>ATP</name>
        <dbReference type="ChEBI" id="CHEBI:30616"/>
    </ligand>
</feature>
<feature type="compositionally biased region" description="Basic and acidic residues" evidence="8">
    <location>
        <begin position="27"/>
        <end position="46"/>
    </location>
</feature>
<evidence type="ECO:0000313" key="11">
    <source>
        <dbReference type="EMBL" id="GMH54841.1"/>
    </source>
</evidence>
<evidence type="ECO:0000259" key="10">
    <source>
        <dbReference type="PROSITE" id="PS51757"/>
    </source>
</evidence>
<feature type="domain" description="Myosin motor" evidence="9">
    <location>
        <begin position="112"/>
        <end position="849"/>
    </location>
</feature>
<dbReference type="InterPro" id="IPR036961">
    <property type="entry name" value="Kinesin_motor_dom_sf"/>
</dbReference>
<evidence type="ECO:0000256" key="1">
    <source>
        <dbReference type="ARBA" id="ARBA00022741"/>
    </source>
</evidence>
<evidence type="ECO:0000256" key="3">
    <source>
        <dbReference type="ARBA" id="ARBA00023123"/>
    </source>
</evidence>
<dbReference type="EMBL" id="BLQM01000041">
    <property type="protein sequence ID" value="GMH54841.1"/>
    <property type="molecule type" value="Genomic_DNA"/>
</dbReference>
<dbReference type="PROSITE" id="PS51456">
    <property type="entry name" value="MYOSIN_MOTOR"/>
    <property type="match status" value="1"/>
</dbReference>
<dbReference type="PROSITE" id="PS50096">
    <property type="entry name" value="IQ"/>
    <property type="match status" value="2"/>
</dbReference>
<evidence type="ECO:0000256" key="8">
    <source>
        <dbReference type="SAM" id="MobiDB-lite"/>
    </source>
</evidence>
<dbReference type="Gene3D" id="1.10.10.820">
    <property type="match status" value="1"/>
</dbReference>
<organism evidence="11 12">
    <name type="scientific">Triparma laevis f. inornata</name>
    <dbReference type="NCBI Taxonomy" id="1714386"/>
    <lineage>
        <taxon>Eukaryota</taxon>
        <taxon>Sar</taxon>
        <taxon>Stramenopiles</taxon>
        <taxon>Ochrophyta</taxon>
        <taxon>Bolidophyceae</taxon>
        <taxon>Parmales</taxon>
        <taxon>Triparmaceae</taxon>
        <taxon>Triparma</taxon>
    </lineage>
</organism>
<dbReference type="Gene3D" id="1.20.5.4820">
    <property type="match status" value="1"/>
</dbReference>
<dbReference type="GO" id="GO:0016459">
    <property type="term" value="C:myosin complex"/>
    <property type="evidence" value="ECO:0007669"/>
    <property type="project" value="UniProtKB-KW"/>
</dbReference>
<evidence type="ECO:0000256" key="7">
    <source>
        <dbReference type="SAM" id="Coils"/>
    </source>
</evidence>
<dbReference type="InterPro" id="IPR027417">
    <property type="entry name" value="P-loop_NTPase"/>
</dbReference>
<evidence type="ECO:0000256" key="6">
    <source>
        <dbReference type="PROSITE-ProRule" id="PRU00782"/>
    </source>
</evidence>
<dbReference type="Proteomes" id="UP001162640">
    <property type="component" value="Unassembled WGS sequence"/>
</dbReference>
<keyword evidence="1 6" id="KW-0547">Nucleotide-binding</keyword>
<keyword evidence="2 6" id="KW-0067">ATP-binding</keyword>
<dbReference type="GO" id="GO:0007015">
    <property type="term" value="P:actin filament organization"/>
    <property type="evidence" value="ECO:0007669"/>
    <property type="project" value="TreeGrafter"/>
</dbReference>
<keyword evidence="3 6" id="KW-0518">Myosin</keyword>
<name>A0A9W6ZM96_9STRA</name>
<dbReference type="PROSITE" id="PS51757">
    <property type="entry name" value="TH1"/>
    <property type="match status" value="1"/>
</dbReference>
<evidence type="ECO:0000256" key="4">
    <source>
        <dbReference type="ARBA" id="ARBA00023175"/>
    </source>
</evidence>
<proteinExistence type="inferred from homology"/>
<evidence type="ECO:0000259" key="9">
    <source>
        <dbReference type="PROSITE" id="PS51456"/>
    </source>
</evidence>
<dbReference type="Pfam" id="PF00063">
    <property type="entry name" value="Myosin_head"/>
    <property type="match status" value="1"/>
</dbReference>
<feature type="region of interest" description="Actin-binding" evidence="6">
    <location>
        <begin position="723"/>
        <end position="745"/>
    </location>
</feature>
<evidence type="ECO:0000256" key="2">
    <source>
        <dbReference type="ARBA" id="ARBA00022840"/>
    </source>
</evidence>
<dbReference type="CDD" id="cd00124">
    <property type="entry name" value="MYSc"/>
    <property type="match status" value="1"/>
</dbReference>
<evidence type="ECO:0000313" key="12">
    <source>
        <dbReference type="Proteomes" id="UP001162640"/>
    </source>
</evidence>
<dbReference type="GO" id="GO:0005524">
    <property type="term" value="F:ATP binding"/>
    <property type="evidence" value="ECO:0007669"/>
    <property type="project" value="UniProtKB-UniRule"/>
</dbReference>
<dbReference type="Gene3D" id="1.20.58.530">
    <property type="match status" value="1"/>
</dbReference>
<keyword evidence="5 6" id="KW-0009">Actin-binding</keyword>
<keyword evidence="7" id="KW-0175">Coiled coil</keyword>
<protein>
    <submittedName>
        <fullName evidence="11">Uncharacterized protein</fullName>
    </submittedName>
</protein>
<sequence>MSHKRASTQGRRASQPVATLLTPLDKLIQDSKAKRQKEESDVPQKQDATHIWASLDGHAWSLCSLPAPPTPGAPTILITKPDTPGQPLPPDPPITIEVEAGMTHPFDPSHAEDYDDASVINNLHEAPLLYLLLRRFNEQKIYTLCSDVLISVNPYQSIPNIYDDSVVKHVWDEAATKKFKDLTPHVYNVADRSYRTMMKNTGASADSRKNQSVIISGESGAGKTEAAKQVMRYLIEASKMSNGESTEIQDSLISANVILEAFGNAKTLRNDNSSRFGKYIKLMYDKDNSLKGASTEHFLLEKVRLTQGDEGERNYHVFYMLCKSGAEAASLGLSSASDYAMLTKGGCTEVNGVDDAKEFDDLKNALSKIGLSEEEEKDIWKFIALLMHLGNLKFNEADGDGTCSVEVPVREEKLAALLGCDFLSVKNAITIRQVRSGRGSLMAMNLNTEQAKQGVDALIKHCYGHLFTFLVSKINQSHKLSVASNSFIGILDIFGFEIMKYNSLSQLCINFANEKLQQQFNQQVFVRERELYLEEGLPVDVITFKDNQPVIDLISKKPTGLLPLLEEACMLSRAIEPSALVSSFDKPHAGVHPNYGKARFGNEDFVIKHFAGEVLYSGRQLLSKNNDSLHEDLKILLSNSSSDFIVNVCSQFKKEGASGYVEKTEEEKARNCDERSDELGMRYSALELEKEEARETVAKKRGSAAKTKLAASETVTSKFRGQLNSLVDTLTATEPHYIKCIKPNSSKSPTTANDELVLEQLRYSGVLEVVRIRREGFPIRMSFTDFHKRFEILCFKDGLVSTRKATPEENMAAAIHICGKCLEPTEYAKGKTRMFLRNGLLEKLQQLVNEVYKTMATKLQARQRTKAAVKGFAATKISTVKLQGLQRMIHEKRAFQKHKAATIKAQAFLRCRTEQNQFQKKKAAASKLSAVIRGHQASDGYKKRQSAQAKISAIVRGKQGKAAFDKTKGLVVKLQALERVRERRASYTNKKDTAVKVENIYRMHAQKKEFEGQKAAAVKLQALSRSKQGKDEYDKQQQAALTLHSAMRRFLAMSKLEHKKLGLFSGKKRRQNSVLYKPVGDYIEIKGNAELLAAINQKNEDEDNEIDVKFADNVDKFNRKGKMQVRQIVLTRKFLYLLDGKKIKDSYDLTTESIDGASLSTMADDFVVLHLKGDRDYLLTCQHKTELIECITSTRRTEAKKGFPVDCSDDFKVKTFGSGFSRLKGLETFDCRFLESDEVSAEEKWRVKIVKDGVEISVSTALISGASHPLGTPRAQKFNIMVGGRKSQAKKSVSGGIVKEGDLGPRKSSGSSVGNMMSRLSSSLKKSEKK</sequence>
<gene>
    <name evidence="11" type="ORF">TL16_g01763</name>
</gene>
<feature type="region of interest" description="Disordered" evidence="8">
    <location>
        <begin position="1"/>
        <end position="46"/>
    </location>
</feature>
<dbReference type="GO" id="GO:0051015">
    <property type="term" value="F:actin filament binding"/>
    <property type="evidence" value="ECO:0007669"/>
    <property type="project" value="TreeGrafter"/>
</dbReference>
<reference evidence="12" key="1">
    <citation type="journal article" date="2023" name="Commun. Biol.">
        <title>Genome analysis of Parmales, the sister group of diatoms, reveals the evolutionary specialization of diatoms from phago-mixotrophs to photoautotrophs.</title>
        <authorList>
            <person name="Ban H."/>
            <person name="Sato S."/>
            <person name="Yoshikawa S."/>
            <person name="Yamada K."/>
            <person name="Nakamura Y."/>
            <person name="Ichinomiya M."/>
            <person name="Sato N."/>
            <person name="Blanc-Mathieu R."/>
            <person name="Endo H."/>
            <person name="Kuwata A."/>
            <person name="Ogata H."/>
        </authorList>
    </citation>
    <scope>NUCLEOTIDE SEQUENCE [LARGE SCALE GENOMIC DNA]</scope>
</reference>
<comment type="caution">
    <text evidence="11">The sequence shown here is derived from an EMBL/GenBank/DDBJ whole genome shotgun (WGS) entry which is preliminary data.</text>
</comment>
<feature type="compositionally biased region" description="Polar residues" evidence="8">
    <location>
        <begin position="1308"/>
        <end position="1319"/>
    </location>
</feature>
<dbReference type="PANTHER" id="PTHR13140:SF845">
    <property type="entry name" value="MYOSIN-LIKE PROTEIN"/>
    <property type="match status" value="1"/>
</dbReference>
<dbReference type="PANTHER" id="PTHR13140">
    <property type="entry name" value="MYOSIN"/>
    <property type="match status" value="1"/>
</dbReference>
<dbReference type="Gene3D" id="1.20.120.720">
    <property type="entry name" value="Myosin VI head, motor domain, U50 subdomain"/>
    <property type="match status" value="1"/>
</dbReference>
<dbReference type="SMART" id="SM00242">
    <property type="entry name" value="MYSc"/>
    <property type="match status" value="1"/>
</dbReference>
<dbReference type="Gene3D" id="3.40.850.10">
    <property type="entry name" value="Kinesin motor domain"/>
    <property type="match status" value="1"/>
</dbReference>
<dbReference type="InterPro" id="IPR010926">
    <property type="entry name" value="Myosin_TH1"/>
</dbReference>
<dbReference type="Pfam" id="PF06017">
    <property type="entry name" value="Myosin_TH1"/>
    <property type="match status" value="1"/>
</dbReference>
<evidence type="ECO:0000256" key="5">
    <source>
        <dbReference type="ARBA" id="ARBA00023203"/>
    </source>
</evidence>
<dbReference type="GO" id="GO:0016020">
    <property type="term" value="C:membrane"/>
    <property type="evidence" value="ECO:0007669"/>
    <property type="project" value="TreeGrafter"/>
</dbReference>
<dbReference type="FunFam" id="1.10.10.820:FF:000001">
    <property type="entry name" value="Myosin heavy chain"/>
    <property type="match status" value="1"/>
</dbReference>
<comment type="similarity">
    <text evidence="6">Belongs to the TRAFAC class myosin-kinesin ATPase superfamily. Myosin family.</text>
</comment>
<dbReference type="GO" id="GO:0005737">
    <property type="term" value="C:cytoplasm"/>
    <property type="evidence" value="ECO:0007669"/>
    <property type="project" value="TreeGrafter"/>
</dbReference>
<dbReference type="SUPFAM" id="SSF52540">
    <property type="entry name" value="P-loop containing nucleoside triphosphate hydrolases"/>
    <property type="match status" value="1"/>
</dbReference>
<dbReference type="PRINTS" id="PR00193">
    <property type="entry name" value="MYOSINHEAVY"/>
</dbReference>
<dbReference type="GO" id="GO:0000146">
    <property type="term" value="F:microfilament motor activity"/>
    <property type="evidence" value="ECO:0007669"/>
    <property type="project" value="TreeGrafter"/>
</dbReference>
<dbReference type="InterPro" id="IPR001609">
    <property type="entry name" value="Myosin_head_motor_dom-like"/>
</dbReference>
<accession>A0A9W6ZM96</accession>
<keyword evidence="4 6" id="KW-0505">Motor protein</keyword>
<feature type="region of interest" description="Disordered" evidence="8">
    <location>
        <begin position="1290"/>
        <end position="1330"/>
    </location>
</feature>